<dbReference type="PANTHER" id="PTHR30425">
    <property type="entry name" value="PHOSPHATE TRANSPORT SYSTEM PERMEASE PROTEIN PST"/>
    <property type="match status" value="1"/>
</dbReference>
<dbReference type="InterPro" id="IPR011864">
    <property type="entry name" value="Phosphate_PstC"/>
</dbReference>
<comment type="caution">
    <text evidence="12">The sequence shown here is derived from an EMBL/GenBank/DDBJ whole genome shotgun (WGS) entry which is preliminary data.</text>
</comment>
<comment type="similarity">
    <text evidence="2 10">Belongs to the binding-protein-dependent transport system permease family. CysTW subfamily.</text>
</comment>
<keyword evidence="7 9" id="KW-1133">Transmembrane helix</keyword>
<dbReference type="InterPro" id="IPR000515">
    <property type="entry name" value="MetI-like"/>
</dbReference>
<evidence type="ECO:0000256" key="9">
    <source>
        <dbReference type="RuleBase" id="RU363032"/>
    </source>
</evidence>
<evidence type="ECO:0000313" key="13">
    <source>
        <dbReference type="Proteomes" id="UP001203423"/>
    </source>
</evidence>
<evidence type="ECO:0000256" key="5">
    <source>
        <dbReference type="ARBA" id="ARBA00022592"/>
    </source>
</evidence>
<feature type="transmembrane region" description="Helical" evidence="9">
    <location>
        <begin position="247"/>
        <end position="266"/>
    </location>
</feature>
<dbReference type="EMBL" id="JAKIKS010000015">
    <property type="protein sequence ID" value="MCL1123952.1"/>
    <property type="molecule type" value="Genomic_DNA"/>
</dbReference>
<evidence type="ECO:0000313" key="12">
    <source>
        <dbReference type="EMBL" id="MCL1123952.1"/>
    </source>
</evidence>
<dbReference type="SUPFAM" id="SSF161098">
    <property type="entry name" value="MetI-like"/>
    <property type="match status" value="1"/>
</dbReference>
<dbReference type="CDD" id="cd06261">
    <property type="entry name" value="TM_PBP2"/>
    <property type="match status" value="1"/>
</dbReference>
<comment type="subcellular location">
    <subcellularLocation>
        <location evidence="10">Cell inner membrane</location>
        <topology evidence="10">Multi-pass membrane protein</topology>
    </subcellularLocation>
    <subcellularLocation>
        <location evidence="1 9">Cell membrane</location>
        <topology evidence="1 9">Multi-pass membrane protein</topology>
    </subcellularLocation>
</comment>
<dbReference type="InterPro" id="IPR051124">
    <property type="entry name" value="Phosphate_Transport_Permease"/>
</dbReference>
<evidence type="ECO:0000256" key="3">
    <source>
        <dbReference type="ARBA" id="ARBA00022448"/>
    </source>
</evidence>
<keyword evidence="5 10" id="KW-0592">Phosphate transport</keyword>
<evidence type="ECO:0000256" key="8">
    <source>
        <dbReference type="ARBA" id="ARBA00023136"/>
    </source>
</evidence>
<feature type="transmembrane region" description="Helical" evidence="9">
    <location>
        <begin position="105"/>
        <end position="127"/>
    </location>
</feature>
<dbReference type="Proteomes" id="UP001203423">
    <property type="component" value="Unassembled WGS sequence"/>
</dbReference>
<keyword evidence="13" id="KW-1185">Reference proteome</keyword>
<keyword evidence="3 9" id="KW-0813">Transport</keyword>
<comment type="function">
    <text evidence="10">Part of the binding-protein-dependent transport system for phosphate; probably responsible for the translocation of the substrate across the membrane.</text>
</comment>
<feature type="transmembrane region" description="Helical" evidence="9">
    <location>
        <begin position="12"/>
        <end position="35"/>
    </location>
</feature>
<protein>
    <recommendedName>
        <fullName evidence="10">Phosphate transport system permease protein</fullName>
    </recommendedName>
</protein>
<evidence type="ECO:0000256" key="2">
    <source>
        <dbReference type="ARBA" id="ARBA00007069"/>
    </source>
</evidence>
<dbReference type="PROSITE" id="PS50928">
    <property type="entry name" value="ABC_TM1"/>
    <property type="match status" value="1"/>
</dbReference>
<evidence type="ECO:0000256" key="7">
    <source>
        <dbReference type="ARBA" id="ARBA00022989"/>
    </source>
</evidence>
<evidence type="ECO:0000256" key="1">
    <source>
        <dbReference type="ARBA" id="ARBA00004651"/>
    </source>
</evidence>
<keyword evidence="6 9" id="KW-0812">Transmembrane</keyword>
<proteinExistence type="inferred from homology"/>
<feature type="transmembrane region" description="Helical" evidence="9">
    <location>
        <begin position="177"/>
        <end position="199"/>
    </location>
</feature>
<dbReference type="RefSeq" id="WP_248939238.1">
    <property type="nucleotide sequence ID" value="NZ_JAKIKS010000015.1"/>
</dbReference>
<feature type="transmembrane region" description="Helical" evidence="9">
    <location>
        <begin position="55"/>
        <end position="84"/>
    </location>
</feature>
<evidence type="ECO:0000256" key="4">
    <source>
        <dbReference type="ARBA" id="ARBA00022475"/>
    </source>
</evidence>
<keyword evidence="8 9" id="KW-0472">Membrane</keyword>
<evidence type="ECO:0000259" key="11">
    <source>
        <dbReference type="PROSITE" id="PS50928"/>
    </source>
</evidence>
<evidence type="ECO:0000256" key="6">
    <source>
        <dbReference type="ARBA" id="ARBA00022692"/>
    </source>
</evidence>
<reference evidence="12 13" key="1">
    <citation type="submission" date="2022-01" db="EMBL/GenBank/DDBJ databases">
        <title>Whole genome-based taxonomy of the Shewanellaceae.</title>
        <authorList>
            <person name="Martin-Rodriguez A.J."/>
        </authorList>
    </citation>
    <scope>NUCLEOTIDE SEQUENCE [LARGE SCALE GENOMIC DNA]</scope>
    <source>
        <strain evidence="12 13">DSM 17177</strain>
    </source>
</reference>
<name>A0ABT0L8D1_9GAMM</name>
<dbReference type="PANTHER" id="PTHR30425:SF1">
    <property type="entry name" value="PHOSPHATE TRANSPORT SYSTEM PERMEASE PROTEIN PSTC"/>
    <property type="match status" value="1"/>
</dbReference>
<accession>A0ABT0L8D1</accession>
<gene>
    <name evidence="12" type="primary">pstC</name>
    <name evidence="12" type="ORF">L2764_05515</name>
</gene>
<organism evidence="12 13">
    <name type="scientific">Shewanella surugensis</name>
    <dbReference type="NCBI Taxonomy" id="212020"/>
    <lineage>
        <taxon>Bacteria</taxon>
        <taxon>Pseudomonadati</taxon>
        <taxon>Pseudomonadota</taxon>
        <taxon>Gammaproteobacteria</taxon>
        <taxon>Alteromonadales</taxon>
        <taxon>Shewanellaceae</taxon>
        <taxon>Shewanella</taxon>
    </lineage>
</organism>
<dbReference type="Pfam" id="PF00528">
    <property type="entry name" value="BPD_transp_1"/>
    <property type="match status" value="1"/>
</dbReference>
<feature type="domain" description="ABC transmembrane type-1" evidence="11">
    <location>
        <begin position="59"/>
        <end position="266"/>
    </location>
</feature>
<feature type="transmembrane region" description="Helical" evidence="9">
    <location>
        <begin position="133"/>
        <end position="156"/>
    </location>
</feature>
<evidence type="ECO:0000256" key="10">
    <source>
        <dbReference type="RuleBase" id="RU363054"/>
    </source>
</evidence>
<keyword evidence="4" id="KW-1003">Cell membrane</keyword>
<dbReference type="InterPro" id="IPR035906">
    <property type="entry name" value="MetI-like_sf"/>
</dbReference>
<dbReference type="NCBIfam" id="TIGR02138">
    <property type="entry name" value="phosphate_pstC"/>
    <property type="match status" value="1"/>
</dbReference>
<dbReference type="Gene3D" id="1.10.3720.10">
    <property type="entry name" value="MetI-like"/>
    <property type="match status" value="1"/>
</dbReference>
<sequence>MLTSILRSTAWISGSVLLFIVMFLAWESAKLFVTISPSQLFSDEGWFPSSQHFNLVPMLVGSLYTALGAVLIAIPFGIALAVYVRFYAPKLFAHFFRMVTELLTGVPSVVFGLWGLLVIVPFINQIAPPGASLLAGILVLALMILPLVAITTDSALEAVPKEYFISAYAMGLPRYSIIHRIILPSASSGIMSGIILHLGRALGETMAVLMVCGNVVQIPHSIFDPVRTLTANIALEMSYAMDVHRSALFVSGFILLLTTSFLVIVVSRYKHEYTKNA</sequence>
<keyword evidence="10" id="KW-0997">Cell inner membrane</keyword>